<accession>E4ZTX1</accession>
<reference evidence="2" key="1">
    <citation type="journal article" date="2011" name="Nat. Commun.">
        <title>Effector diversification within compartments of the Leptosphaeria maculans genome affected by Repeat-Induced Point mutations.</title>
        <authorList>
            <person name="Rouxel T."/>
            <person name="Grandaubert J."/>
            <person name="Hane J.K."/>
            <person name="Hoede C."/>
            <person name="van de Wouw A.P."/>
            <person name="Couloux A."/>
            <person name="Dominguez V."/>
            <person name="Anthouard V."/>
            <person name="Bally P."/>
            <person name="Bourras S."/>
            <person name="Cozijnsen A.J."/>
            <person name="Ciuffetti L.M."/>
            <person name="Degrave A."/>
            <person name="Dilmaghani A."/>
            <person name="Duret L."/>
            <person name="Fudal I."/>
            <person name="Goodwin S.B."/>
            <person name="Gout L."/>
            <person name="Glaser N."/>
            <person name="Linglin J."/>
            <person name="Kema G.H.J."/>
            <person name="Lapalu N."/>
            <person name="Lawrence C.B."/>
            <person name="May K."/>
            <person name="Meyer M."/>
            <person name="Ollivier B."/>
            <person name="Poulain J."/>
            <person name="Schoch C.L."/>
            <person name="Simon A."/>
            <person name="Spatafora J.W."/>
            <person name="Stachowiak A."/>
            <person name="Turgeon B.G."/>
            <person name="Tyler B.M."/>
            <person name="Vincent D."/>
            <person name="Weissenbach J."/>
            <person name="Amselem J."/>
            <person name="Quesneville H."/>
            <person name="Oliver R.P."/>
            <person name="Wincker P."/>
            <person name="Balesdent M.-H."/>
            <person name="Howlett B.J."/>
        </authorList>
    </citation>
    <scope>NUCLEOTIDE SEQUENCE [LARGE SCALE GENOMIC DNA]</scope>
    <source>
        <strain evidence="2">JN3 / isolate v23.1.3 / race Av1-4-5-6-7-8</strain>
    </source>
</reference>
<organism evidence="2">
    <name type="scientific">Leptosphaeria maculans (strain JN3 / isolate v23.1.3 / race Av1-4-5-6-7-8)</name>
    <name type="common">Blackleg fungus</name>
    <name type="synonym">Phoma lingam</name>
    <dbReference type="NCBI Taxonomy" id="985895"/>
    <lineage>
        <taxon>Eukaryota</taxon>
        <taxon>Fungi</taxon>
        <taxon>Dikarya</taxon>
        <taxon>Ascomycota</taxon>
        <taxon>Pezizomycotina</taxon>
        <taxon>Dothideomycetes</taxon>
        <taxon>Pleosporomycetidae</taxon>
        <taxon>Pleosporales</taxon>
        <taxon>Pleosporineae</taxon>
        <taxon>Leptosphaeriaceae</taxon>
        <taxon>Plenodomus</taxon>
        <taxon>Plenodomus lingam/Leptosphaeria maculans species complex</taxon>
    </lineage>
</organism>
<gene>
    <name evidence="1" type="ORF">LEMA_uP116840.1</name>
</gene>
<name>E4ZTX1_LEPMJ</name>
<evidence type="ECO:0000313" key="2">
    <source>
        <dbReference type="Proteomes" id="UP000002668"/>
    </source>
</evidence>
<dbReference type="Proteomes" id="UP000002668">
    <property type="component" value="Genome"/>
</dbReference>
<keyword evidence="2" id="KW-1185">Reference proteome</keyword>
<dbReference type="HOGENOM" id="CLU_2527880_0_0_1"/>
<protein>
    <submittedName>
        <fullName evidence="1">Predicted protein</fullName>
    </submittedName>
</protein>
<dbReference type="EMBL" id="FP929125">
    <property type="protein sequence ID" value="CBX94681.1"/>
    <property type="molecule type" value="Genomic_DNA"/>
</dbReference>
<dbReference type="VEuPathDB" id="FungiDB:LEMA_uP116840.1"/>
<proteinExistence type="predicted"/>
<dbReference type="AlphaFoldDB" id="E4ZTX1"/>
<sequence>MFVRSVWVRDVKNMKWSGGGADHCDFAYLALYSDASVVLLEGRDKAGDDGDGGHGGDDVVSRALLLAWPVLEIALSTLSNAVRG</sequence>
<dbReference type="RefSeq" id="XP_003838160.1">
    <property type="nucleotide sequence ID" value="XM_003838112.1"/>
</dbReference>
<dbReference type="GeneID" id="13291456"/>
<evidence type="ECO:0000313" key="1">
    <source>
        <dbReference type="EMBL" id="CBX94681.1"/>
    </source>
</evidence>
<dbReference type="InParanoid" id="E4ZTX1"/>